<dbReference type="Proteomes" id="UP000051952">
    <property type="component" value="Unassembled WGS sequence"/>
</dbReference>
<dbReference type="VEuPathDB" id="TriTrypDB:BSAL_45740"/>
<protein>
    <submittedName>
        <fullName evidence="2">Uncharacterized protein</fullName>
    </submittedName>
</protein>
<dbReference type="InterPro" id="IPR015943">
    <property type="entry name" value="WD40/YVTN_repeat-like_dom_sf"/>
</dbReference>
<feature type="region of interest" description="Disordered" evidence="1">
    <location>
        <begin position="99"/>
        <end position="169"/>
    </location>
</feature>
<keyword evidence="3" id="KW-1185">Reference proteome</keyword>
<accession>A0A0S4JU59</accession>
<name>A0A0S4JU59_BODSA</name>
<dbReference type="Gene3D" id="2.130.10.10">
    <property type="entry name" value="YVTN repeat-like/Quinoprotein amine dehydrogenase"/>
    <property type="match status" value="1"/>
</dbReference>
<sequence length="1093" mass="115431">MSVLAAVLLPSLHHNLLSTLPHTTAAVAAAASMSLAGELFDDLGELSPRAAAASGEVPSEHDTNDVGALSLTSQAPMLSSTTVGPNAQLLHHRLQHLSSSPAPLDHRSTAPTITPSPQHQQRTAAHNTTHFRDEHQHSYHHNHHHREDNSPRAANGGGAQSAHREDYQWASSSEVPRVFGSQSGYLGTLPPIEQVRSRLWFGCLECCVLPPRPSLSIVNDSTTMESGEDARRALYDALALWCDNATLPVSNVRGGPGVGATKPTAQHHSSKLSTVRTSAKSLALLLSEVLKPADVVEGCSYVIADLRRQILDDPASSVVERSEAATIAALAVYIKWFWSPLAPMPSEQAGSQQHQQTADPSEAGSFEGTVENDAQPAHINQNEIQDVLLAHIQAAVVKALDVLHHAVYNTEFVIGSLTQASSSSRVSIDATTTPAAEMFSAVGKVIRVRDALSFQFQAKYDETMNDKGEYSTAAASSSAVAAATSPTTNQSSTTRFDVAGALTRPNLSDTSMRLGAPSLSVASTATGDHQGKWESNSSSTAAAAAAAPLYQTDVSIPVAASVALNPLRHFQGTARPSPFASGASASSVCLVSVGSKCVLLGEASKTQVTTTSFSRGQQTSSTVAPTTTSFTTVFGTSSVPRWWRDNAFSDAVLPSAVVPLGGNGGSSSSSSLQGGGGGGSYFHAVVAKGLKNHEDEVDSPFLVAAASVASQSSVQVGGALHFFDLSTSEQLHAASSLRNNDDISGERVSWNQGVVPGRDHRSHRLEYLDASHCHNNCRVYDATNPRFSIRSIAPLDYGVACVGPVLRLVGLRDILSEHQRLAAQREEDQALRERRGQHNVDEEVHVAVGRGNRSPVDASRILGSTEASSSLTPSSAFLKFVPRMMLSTTYALAESVTASALCSFGGSLIATGRGDEVSLWDPNAAAEIAYASVSSWLRSSCSSVQPDDAGASYITTLVASAEDHCLCVGTAGGHVALWDVRSKNTSGPSRLFRAVPERCGRYVSTCAVQQLRFGGKGIRSIFVCVPSDAAASQLRLYRTGYEQAPAWQSPAEDPDCEVSRFDVGQVGLTGRPYLHVLTRTGQIMGGDVDFLAG</sequence>
<gene>
    <name evidence="2" type="ORF">BSAL_45740</name>
</gene>
<evidence type="ECO:0000256" key="1">
    <source>
        <dbReference type="SAM" id="MobiDB-lite"/>
    </source>
</evidence>
<feature type="region of interest" description="Disordered" evidence="1">
    <location>
        <begin position="345"/>
        <end position="368"/>
    </location>
</feature>
<dbReference type="EMBL" id="CYKH01002209">
    <property type="protein sequence ID" value="CUG93933.1"/>
    <property type="molecule type" value="Genomic_DNA"/>
</dbReference>
<proteinExistence type="predicted"/>
<dbReference type="AlphaFoldDB" id="A0A0S4JU59"/>
<evidence type="ECO:0000313" key="3">
    <source>
        <dbReference type="Proteomes" id="UP000051952"/>
    </source>
</evidence>
<feature type="compositionally biased region" description="Polar residues" evidence="1">
    <location>
        <begin position="348"/>
        <end position="359"/>
    </location>
</feature>
<organism evidence="2 3">
    <name type="scientific">Bodo saltans</name>
    <name type="common">Flagellated protozoan</name>
    <dbReference type="NCBI Taxonomy" id="75058"/>
    <lineage>
        <taxon>Eukaryota</taxon>
        <taxon>Discoba</taxon>
        <taxon>Euglenozoa</taxon>
        <taxon>Kinetoplastea</taxon>
        <taxon>Metakinetoplastina</taxon>
        <taxon>Eubodonida</taxon>
        <taxon>Bodonidae</taxon>
        <taxon>Bodo</taxon>
    </lineage>
</organism>
<feature type="compositionally biased region" description="Polar residues" evidence="1">
    <location>
        <begin position="109"/>
        <end position="128"/>
    </location>
</feature>
<dbReference type="InterPro" id="IPR036322">
    <property type="entry name" value="WD40_repeat_dom_sf"/>
</dbReference>
<reference evidence="3" key="1">
    <citation type="submission" date="2015-09" db="EMBL/GenBank/DDBJ databases">
        <authorList>
            <consortium name="Pathogen Informatics"/>
        </authorList>
    </citation>
    <scope>NUCLEOTIDE SEQUENCE [LARGE SCALE GENOMIC DNA]</scope>
    <source>
        <strain evidence="3">Lake Konstanz</strain>
    </source>
</reference>
<evidence type="ECO:0000313" key="2">
    <source>
        <dbReference type="EMBL" id="CUG93933.1"/>
    </source>
</evidence>
<dbReference type="SUPFAM" id="SSF50978">
    <property type="entry name" value="WD40 repeat-like"/>
    <property type="match status" value="1"/>
</dbReference>